<reference evidence="1 2" key="1">
    <citation type="journal article" date="2019" name="Appl. Microbiol. Biotechnol.">
        <title>Uncovering carbohydrate metabolism through a genotype-phenotype association study of 56 lactic acid bacteria genomes.</title>
        <authorList>
            <person name="Buron-Moles G."/>
            <person name="Chailyan A."/>
            <person name="Dolejs I."/>
            <person name="Forster J."/>
            <person name="Miks M.H."/>
        </authorList>
    </citation>
    <scope>NUCLEOTIDE SEQUENCE [LARGE SCALE GENOMIC DNA]</scope>
    <source>
        <strain evidence="1 2">ATCC 49373</strain>
    </source>
</reference>
<evidence type="ECO:0008006" key="3">
    <source>
        <dbReference type="Google" id="ProtNLM"/>
    </source>
</evidence>
<keyword evidence="2" id="KW-1185">Reference proteome</keyword>
<evidence type="ECO:0000313" key="2">
    <source>
        <dbReference type="Proteomes" id="UP000294854"/>
    </source>
</evidence>
<dbReference type="STRING" id="1122149.FD44_GL000708"/>
<dbReference type="AlphaFoldDB" id="A0A4R5NLJ0"/>
<name>A0A4R5NLJ0_9LACO</name>
<evidence type="ECO:0000313" key="1">
    <source>
        <dbReference type="EMBL" id="TDG75887.1"/>
    </source>
</evidence>
<dbReference type="Proteomes" id="UP000294854">
    <property type="component" value="Unassembled WGS sequence"/>
</dbReference>
<dbReference type="EMBL" id="PUFO01000063">
    <property type="protein sequence ID" value="TDG75887.1"/>
    <property type="molecule type" value="Genomic_DNA"/>
</dbReference>
<accession>A0A4R5NLJ0</accession>
<protein>
    <recommendedName>
        <fullName evidence="3">DUF2187 domain-containing protein</fullName>
    </recommendedName>
</protein>
<comment type="caution">
    <text evidence="1">The sequence shown here is derived from an EMBL/GenBank/DDBJ whole genome shotgun (WGS) entry which is preliminary data.</text>
</comment>
<sequence length="83" mass="9565">MDHMAELKLGDYVKAKKFNSLEHDFEGTIEKVYENTVLVHIEKYDKEDRVTVTDFNERAVVSKKLTKLLKASPEPEKPAELDA</sequence>
<gene>
    <name evidence="1" type="ORF">C5L31_000663</name>
</gene>
<proteinExistence type="predicted"/>
<organism evidence="1 2">
    <name type="scientific">Secundilactobacillus malefermentans</name>
    <dbReference type="NCBI Taxonomy" id="176292"/>
    <lineage>
        <taxon>Bacteria</taxon>
        <taxon>Bacillati</taxon>
        <taxon>Bacillota</taxon>
        <taxon>Bacilli</taxon>
        <taxon>Lactobacillales</taxon>
        <taxon>Lactobacillaceae</taxon>
        <taxon>Secundilactobacillus</taxon>
    </lineage>
</organism>